<dbReference type="InterPro" id="IPR001466">
    <property type="entry name" value="Beta-lactam-related"/>
</dbReference>
<dbReference type="EMBL" id="BMER01000001">
    <property type="protein sequence ID" value="GGG87836.1"/>
    <property type="molecule type" value="Genomic_DNA"/>
</dbReference>
<dbReference type="GO" id="GO:0016787">
    <property type="term" value="F:hydrolase activity"/>
    <property type="evidence" value="ECO:0007669"/>
    <property type="project" value="UniProtKB-KW"/>
</dbReference>
<dbReference type="InterPro" id="IPR012338">
    <property type="entry name" value="Beta-lactam/transpept-like"/>
</dbReference>
<dbReference type="SUPFAM" id="SSF56601">
    <property type="entry name" value="beta-lactamase/transpeptidase-like"/>
    <property type="match status" value="1"/>
</dbReference>
<evidence type="ECO:0000313" key="2">
    <source>
        <dbReference type="EMBL" id="GGG87836.1"/>
    </source>
</evidence>
<evidence type="ECO:0000313" key="3">
    <source>
        <dbReference type="Proteomes" id="UP000660862"/>
    </source>
</evidence>
<dbReference type="Gene3D" id="3.40.710.10">
    <property type="entry name" value="DD-peptidase/beta-lactamase superfamily"/>
    <property type="match status" value="1"/>
</dbReference>
<feature type="domain" description="Beta-lactamase-related" evidence="1">
    <location>
        <begin position="41"/>
        <end position="364"/>
    </location>
</feature>
<reference evidence="2" key="2">
    <citation type="submission" date="2020-09" db="EMBL/GenBank/DDBJ databases">
        <authorList>
            <person name="Sun Q."/>
            <person name="Zhou Y."/>
        </authorList>
    </citation>
    <scope>NUCLEOTIDE SEQUENCE</scope>
    <source>
        <strain evidence="2">CGMCC 1.12195</strain>
    </source>
</reference>
<sequence length="481" mass="53514">MTTWGKQAIGLWIGLVGSFALSAQTHERSSPGSSAIAMETVDSVVRRLMDTAGVTGLSIGVIHAGEVQGVRAYGYGYKNQGQLNDTSTFFYAASLAKPLFAFLAMQLVDEGTLDLDRPLHEYLPQPLPTYREYQDLQDDDRWKSITARHCLDHTTGFPNWRQLNPDGSQKLKIFFTPGSRYAYSGEGMYLLQFVVEKITGQTLEELAQQKVFKPFGMGNSSFVWQERFESKHAAGHDHDENVLTIIKREEANAAGSMVTTIADYTRFFSAFLKGRGVTAQSRQDMLSPQIRIVSERQFPTLASDTTDRYASISLSYGLGWGLFDTPKGPAFFKEGHSDDGWEHYTIGFPDNGDGFVILSNSLNGESIYKELVECLAGITIPWEWEGYIPYRPTIRVAEATLRKYVGHYTGALAVNISLENGQLKVEAPAEGLPKTNLYPATETRYFIKSMPLDVEFVEVSDGSVIKLTISAGDERYELTKG</sequence>
<dbReference type="RefSeq" id="WP_188505926.1">
    <property type="nucleotide sequence ID" value="NZ_BMER01000001.1"/>
</dbReference>
<dbReference type="Pfam" id="PF00144">
    <property type="entry name" value="Beta-lactamase"/>
    <property type="match status" value="1"/>
</dbReference>
<proteinExistence type="predicted"/>
<dbReference type="InterPro" id="IPR050789">
    <property type="entry name" value="Diverse_Enzym_Activities"/>
</dbReference>
<keyword evidence="2" id="KW-0378">Hydrolase</keyword>
<dbReference type="PANTHER" id="PTHR43283:SF18">
    <property type="match status" value="1"/>
</dbReference>
<gene>
    <name evidence="2" type="primary">ampC</name>
    <name evidence="2" type="ORF">GCM10007415_22200</name>
</gene>
<dbReference type="Proteomes" id="UP000660862">
    <property type="component" value="Unassembled WGS sequence"/>
</dbReference>
<protein>
    <submittedName>
        <fullName evidence="2">Serine hydrolase</fullName>
    </submittedName>
</protein>
<reference evidence="2" key="1">
    <citation type="journal article" date="2014" name="Int. J. Syst. Evol. Microbiol.">
        <title>Complete genome sequence of Corynebacterium casei LMG S-19264T (=DSM 44701T), isolated from a smear-ripened cheese.</title>
        <authorList>
            <consortium name="US DOE Joint Genome Institute (JGI-PGF)"/>
            <person name="Walter F."/>
            <person name="Albersmeier A."/>
            <person name="Kalinowski J."/>
            <person name="Ruckert C."/>
        </authorList>
    </citation>
    <scope>NUCLEOTIDE SEQUENCE</scope>
    <source>
        <strain evidence="2">CGMCC 1.12195</strain>
    </source>
</reference>
<dbReference type="AlphaFoldDB" id="A0A917HR99"/>
<evidence type="ECO:0000259" key="1">
    <source>
        <dbReference type="Pfam" id="PF00144"/>
    </source>
</evidence>
<organism evidence="2 3">
    <name type="scientific">Parapedobacter pyrenivorans</name>
    <dbReference type="NCBI Taxonomy" id="1305674"/>
    <lineage>
        <taxon>Bacteria</taxon>
        <taxon>Pseudomonadati</taxon>
        <taxon>Bacteroidota</taxon>
        <taxon>Sphingobacteriia</taxon>
        <taxon>Sphingobacteriales</taxon>
        <taxon>Sphingobacteriaceae</taxon>
        <taxon>Parapedobacter</taxon>
    </lineage>
</organism>
<name>A0A917HR99_9SPHI</name>
<comment type="caution">
    <text evidence="2">The sequence shown here is derived from an EMBL/GenBank/DDBJ whole genome shotgun (WGS) entry which is preliminary data.</text>
</comment>
<dbReference type="PANTHER" id="PTHR43283">
    <property type="entry name" value="BETA-LACTAMASE-RELATED"/>
    <property type="match status" value="1"/>
</dbReference>
<accession>A0A917HR99</accession>
<keyword evidence="3" id="KW-1185">Reference proteome</keyword>